<keyword evidence="3" id="KW-1185">Reference proteome</keyword>
<dbReference type="CDD" id="cd00043">
    <property type="entry name" value="CYCLIN_SF"/>
    <property type="match status" value="1"/>
</dbReference>
<dbReference type="Proteomes" id="UP000320762">
    <property type="component" value="Unassembled WGS sequence"/>
</dbReference>
<evidence type="ECO:0000313" key="2">
    <source>
        <dbReference type="EMBL" id="TRM61847.1"/>
    </source>
</evidence>
<sequence>MAAKCCDSPVIISEYGSSVSCCTNCGEVIESVFLSNEAPYSEAPQYSRPGVPLKSIRNEGWALAGQEAEARNYRLKSEVHNYIKQFTVEIACPGLCERVCTLFDQAMTSGQFRWGFKAVLVAGAALVLALRETDRFEPMRDIIYLLQKVQGVPIDSLSTANLGRVLSAVKTLLHIEHKSVDPVMLMDGVQNTLLAALDGHVTRAAPASAADFLARPRVQRAADTARCVVNQLARLPWTHELRTLPFPPTACAIALISLEADARATMPRSAEFAGWLGGHHSVGQATVMSRARLLQDLALGWIEQVDWLERYKPAAKKATGKRLVVARGLKDALAHQEKLWKERVDANTALRLNLGEAELEGMPGACVCPGKRQRDDECIGLPVKRRALPARRRPAPRTTVCLPTAAHLLSTDAALGHAPTRLQLLATSRGGESGVNDDELFDDDELECLLRPSEEVDKLSVLRDVWAAEEEARAERVAERRLRRRRKREDGEPEESTRLDKDAVARFFEEDEDEKNAGDGDKDDSWLDDLKAFSPELDPDLGLAVGLGVGMGLGAELGQGMAEGGEDKDDYELARRELVRMHAGATAGADELVVGDWRAASPSGWGGCYD</sequence>
<proteinExistence type="predicted"/>
<dbReference type="STRING" id="97359.A0A550CAL8"/>
<accession>A0A550CAL8</accession>
<comment type="caution">
    <text evidence="2">The sequence shown here is derived from an EMBL/GenBank/DDBJ whole genome shotgun (WGS) entry which is preliminary data.</text>
</comment>
<gene>
    <name evidence="2" type="ORF">BD626DRAFT_500721</name>
</gene>
<evidence type="ECO:0000313" key="3">
    <source>
        <dbReference type="Proteomes" id="UP000320762"/>
    </source>
</evidence>
<dbReference type="EMBL" id="VDMD01000015">
    <property type="protein sequence ID" value="TRM61847.1"/>
    <property type="molecule type" value="Genomic_DNA"/>
</dbReference>
<feature type="region of interest" description="Disordered" evidence="1">
    <location>
        <begin position="477"/>
        <end position="504"/>
    </location>
</feature>
<organism evidence="2 3">
    <name type="scientific">Schizophyllum amplum</name>
    <dbReference type="NCBI Taxonomy" id="97359"/>
    <lineage>
        <taxon>Eukaryota</taxon>
        <taxon>Fungi</taxon>
        <taxon>Dikarya</taxon>
        <taxon>Basidiomycota</taxon>
        <taxon>Agaricomycotina</taxon>
        <taxon>Agaricomycetes</taxon>
        <taxon>Agaricomycetidae</taxon>
        <taxon>Agaricales</taxon>
        <taxon>Schizophyllaceae</taxon>
        <taxon>Schizophyllum</taxon>
    </lineage>
</organism>
<feature type="compositionally biased region" description="Basic and acidic residues" evidence="1">
    <location>
        <begin position="495"/>
        <end position="504"/>
    </location>
</feature>
<name>A0A550CAL8_9AGAR</name>
<reference evidence="2 3" key="1">
    <citation type="journal article" date="2019" name="New Phytol.">
        <title>Comparative genomics reveals unique wood-decay strategies and fruiting body development in the Schizophyllaceae.</title>
        <authorList>
            <person name="Almasi E."/>
            <person name="Sahu N."/>
            <person name="Krizsan K."/>
            <person name="Balint B."/>
            <person name="Kovacs G.M."/>
            <person name="Kiss B."/>
            <person name="Cseklye J."/>
            <person name="Drula E."/>
            <person name="Henrissat B."/>
            <person name="Nagy I."/>
            <person name="Chovatia M."/>
            <person name="Adam C."/>
            <person name="LaButti K."/>
            <person name="Lipzen A."/>
            <person name="Riley R."/>
            <person name="Grigoriev I.V."/>
            <person name="Nagy L.G."/>
        </authorList>
    </citation>
    <scope>NUCLEOTIDE SEQUENCE [LARGE SCALE GENOMIC DNA]</scope>
    <source>
        <strain evidence="2 3">NL-1724</strain>
    </source>
</reference>
<dbReference type="OrthoDB" id="2527864at2759"/>
<protein>
    <submittedName>
        <fullName evidence="2">Uncharacterized protein</fullName>
    </submittedName>
</protein>
<evidence type="ECO:0000256" key="1">
    <source>
        <dbReference type="SAM" id="MobiDB-lite"/>
    </source>
</evidence>
<dbReference type="AlphaFoldDB" id="A0A550CAL8"/>